<sequence length="118" mass="13292">MAFLSAGATREITITSKGNNIGGQPRIVKCYNINEKGICRECTQPERLRNAAWFKEKLMLAEAQEADQILDEEQLAFLADPKISKALDVQGMQYSKLTHTDDFQDNEIHSDSNIIPYS</sequence>
<comment type="caution">
    <text evidence="1">The sequence shown here is derived from an EMBL/GenBank/DDBJ whole genome shotgun (WGS) entry which is preliminary data.</text>
</comment>
<organism evidence="1">
    <name type="scientific">Tanacetum cinerariifolium</name>
    <name type="common">Dalmatian daisy</name>
    <name type="synonym">Chrysanthemum cinerariifolium</name>
    <dbReference type="NCBI Taxonomy" id="118510"/>
    <lineage>
        <taxon>Eukaryota</taxon>
        <taxon>Viridiplantae</taxon>
        <taxon>Streptophyta</taxon>
        <taxon>Embryophyta</taxon>
        <taxon>Tracheophyta</taxon>
        <taxon>Spermatophyta</taxon>
        <taxon>Magnoliopsida</taxon>
        <taxon>eudicotyledons</taxon>
        <taxon>Gunneridae</taxon>
        <taxon>Pentapetalae</taxon>
        <taxon>asterids</taxon>
        <taxon>campanulids</taxon>
        <taxon>Asterales</taxon>
        <taxon>Asteraceae</taxon>
        <taxon>Asteroideae</taxon>
        <taxon>Anthemideae</taxon>
        <taxon>Anthemidinae</taxon>
        <taxon>Tanacetum</taxon>
    </lineage>
</organism>
<accession>A0A699GQ53</accession>
<dbReference type="AlphaFoldDB" id="A0A699GQ53"/>
<dbReference type="EMBL" id="BKCJ010033704">
    <property type="protein sequence ID" value="GEV76936.1"/>
    <property type="molecule type" value="Genomic_DNA"/>
</dbReference>
<protein>
    <recommendedName>
        <fullName evidence="2">Retrovirus-related Pol polyprotein from transposon TNT 1-94</fullName>
    </recommendedName>
</protein>
<proteinExistence type="predicted"/>
<reference evidence="1" key="1">
    <citation type="journal article" date="2019" name="Sci. Rep.">
        <title>Draft genome of Tanacetum cinerariifolium, the natural source of mosquito coil.</title>
        <authorList>
            <person name="Yamashiro T."/>
            <person name="Shiraishi A."/>
            <person name="Satake H."/>
            <person name="Nakayama K."/>
        </authorList>
    </citation>
    <scope>NUCLEOTIDE SEQUENCE</scope>
</reference>
<evidence type="ECO:0008006" key="2">
    <source>
        <dbReference type="Google" id="ProtNLM"/>
    </source>
</evidence>
<gene>
    <name evidence="1" type="ORF">Tci_148913</name>
</gene>
<name>A0A699GQ53_TANCI</name>
<evidence type="ECO:0000313" key="1">
    <source>
        <dbReference type="EMBL" id="GEV76936.1"/>
    </source>
</evidence>